<sequence length="555" mass="64471">MANAAPVPVCFGPSENVSPEERAERERLERQEVARWRHRFLRLDAIKPGETVEAQEMRCLNKRLVHIEREAAQKELLLSVRNAPVHRREAERCRTTILRLLDASAETNRKIAATKIDIQELESQIKRAQSELHNVTQAIPSDFLFAEQLQRSCRQVAALESRLHRVRTQENQVHTDNRKLREELEGMLEERARYNRQWQHYVQQLARNRKFLIDMIERATLAFNQSEELCHRLESLKAHEARETRQQVHEMIELDRQIVGTRHTNAFLRTKGATRPVAALDPALVRKRERFKRACLERTTRYRTVIEGARAALQLQSMRDVLALIERQQDKYLALFRYANETDAQLAAATGRARELDEATDGARERERRKQLTNERKAQQTEQQLLQVRQHTEQLKADVAYQEAALELKLETVEQALEVLGYDRAAIVALMAGTTHADRRKLTKDALTNALATIERKVMELVQRRTPEERPGPARSTDEEPEAPDVPASQQQCAECAEGQDVNQHDEHIVQPTEDERMVENVRKRIGAPEMQYRLHTLSQCKLPRSRMLVNKRYQ</sequence>
<accession>A0A182FP52</accession>
<evidence type="ECO:0000256" key="3">
    <source>
        <dbReference type="SAM" id="MobiDB-lite"/>
    </source>
</evidence>
<organism evidence="5 6">
    <name type="scientific">Anopheles albimanus</name>
    <name type="common">New world malaria mosquito</name>
    <dbReference type="NCBI Taxonomy" id="7167"/>
    <lineage>
        <taxon>Eukaryota</taxon>
        <taxon>Metazoa</taxon>
        <taxon>Ecdysozoa</taxon>
        <taxon>Arthropoda</taxon>
        <taxon>Hexapoda</taxon>
        <taxon>Insecta</taxon>
        <taxon>Pterygota</taxon>
        <taxon>Neoptera</taxon>
        <taxon>Endopterygota</taxon>
        <taxon>Diptera</taxon>
        <taxon>Nematocera</taxon>
        <taxon>Culicoidea</taxon>
        <taxon>Culicidae</taxon>
        <taxon>Anophelinae</taxon>
        <taxon>Anopheles</taxon>
    </lineage>
</organism>
<dbReference type="VEuPathDB" id="VectorBase:AALB008315"/>
<dbReference type="Pfam" id="PF21773">
    <property type="entry name" value="ODAD1_CC"/>
    <property type="match status" value="1"/>
</dbReference>
<reference evidence="5 6" key="1">
    <citation type="journal article" date="2017" name="G3 (Bethesda)">
        <title>The Physical Genome Mapping of Anopheles albimanus Corrected Scaffold Misassemblies and Identified Interarm Rearrangements in Genus Anopheles.</title>
        <authorList>
            <person name="Artemov G.N."/>
            <person name="Peery A.N."/>
            <person name="Jiang X."/>
            <person name="Tu Z."/>
            <person name="Stegniy V.N."/>
            <person name="Sharakhova M.V."/>
            <person name="Sharakhov I.V."/>
        </authorList>
    </citation>
    <scope>NUCLEOTIDE SEQUENCE [LARGE SCALE GENOMIC DNA]</scope>
    <source>
        <strain evidence="5 6">ALBI9_A</strain>
    </source>
</reference>
<dbReference type="PANTHER" id="PTHR21694:SF18">
    <property type="entry name" value="COILED-COIL DOMAIN-CONTAINING PROTEIN 63"/>
    <property type="match status" value="1"/>
</dbReference>
<feature type="coiled-coil region" evidence="2">
    <location>
        <begin position="104"/>
        <end position="138"/>
    </location>
</feature>
<dbReference type="EnsemblMetazoa" id="AALB008315-RA">
    <property type="protein sequence ID" value="AALB008315-PA"/>
    <property type="gene ID" value="AALB008315"/>
</dbReference>
<dbReference type="STRING" id="7167.A0A182FP52"/>
<keyword evidence="1 2" id="KW-0175">Coiled coil</keyword>
<feature type="region of interest" description="Disordered" evidence="3">
    <location>
        <begin position="461"/>
        <end position="492"/>
    </location>
</feature>
<dbReference type="InterPro" id="IPR049258">
    <property type="entry name" value="ODAD1_CC"/>
</dbReference>
<keyword evidence="6" id="KW-1185">Reference proteome</keyword>
<dbReference type="AlphaFoldDB" id="A0A182FP52"/>
<protein>
    <recommendedName>
        <fullName evidence="4">ODAD1 central coiled coil region domain-containing protein</fullName>
    </recommendedName>
</protein>
<feature type="compositionally biased region" description="Basic and acidic residues" evidence="3">
    <location>
        <begin position="461"/>
        <end position="478"/>
    </location>
</feature>
<evidence type="ECO:0000313" key="5">
    <source>
        <dbReference type="EnsemblMetazoa" id="AALB008315-PA"/>
    </source>
</evidence>
<evidence type="ECO:0000313" key="6">
    <source>
        <dbReference type="Proteomes" id="UP000069272"/>
    </source>
</evidence>
<dbReference type="InterPro" id="IPR051876">
    <property type="entry name" value="ODA-DC/CCD"/>
</dbReference>
<feature type="compositionally biased region" description="Basic and acidic residues" evidence="3">
    <location>
        <begin position="352"/>
        <end position="378"/>
    </location>
</feature>
<evidence type="ECO:0000256" key="1">
    <source>
        <dbReference type="ARBA" id="ARBA00023054"/>
    </source>
</evidence>
<dbReference type="OrthoDB" id="6766775at2759"/>
<feature type="region of interest" description="Disordered" evidence="3">
    <location>
        <begin position="1"/>
        <end position="25"/>
    </location>
</feature>
<dbReference type="Proteomes" id="UP000069272">
    <property type="component" value="Chromosome 2R"/>
</dbReference>
<dbReference type="VEuPathDB" id="VectorBase:AALB20_037313"/>
<dbReference type="RefSeq" id="XP_035781178.1">
    <property type="nucleotide sequence ID" value="XM_035925285.1"/>
</dbReference>
<name>A0A182FP52_ANOAL</name>
<dbReference type="KEGG" id="aali:118460729"/>
<feature type="domain" description="ODAD1 central coiled coil region" evidence="4">
    <location>
        <begin position="154"/>
        <end position="431"/>
    </location>
</feature>
<evidence type="ECO:0000259" key="4">
    <source>
        <dbReference type="Pfam" id="PF21773"/>
    </source>
</evidence>
<evidence type="ECO:0000256" key="2">
    <source>
        <dbReference type="SAM" id="Coils"/>
    </source>
</evidence>
<proteinExistence type="predicted"/>
<feature type="region of interest" description="Disordered" evidence="3">
    <location>
        <begin position="351"/>
        <end position="378"/>
    </location>
</feature>
<reference evidence="5" key="2">
    <citation type="submission" date="2022-08" db="UniProtKB">
        <authorList>
            <consortium name="EnsemblMetazoa"/>
        </authorList>
    </citation>
    <scope>IDENTIFICATION</scope>
    <source>
        <strain evidence="5">STECLA/ALBI9_A</strain>
    </source>
</reference>
<dbReference type="GeneID" id="118460729"/>
<dbReference type="PANTHER" id="PTHR21694">
    <property type="entry name" value="COILED-COIL DOMAIN-CONTAINING PROTEIN 63"/>
    <property type="match status" value="1"/>
</dbReference>